<dbReference type="PATRIC" id="fig|167539.5.peg.364"/>
<proteinExistence type="inferred from homology"/>
<dbReference type="InterPro" id="IPR001055">
    <property type="entry name" value="Adrenodoxin-like"/>
</dbReference>
<protein>
    <submittedName>
        <fullName evidence="8">Ferredoxin</fullName>
    </submittedName>
</protein>
<keyword evidence="2" id="KW-0001">2Fe-2S</keyword>
<dbReference type="CDD" id="cd00207">
    <property type="entry name" value="fer2"/>
    <property type="match status" value="1"/>
</dbReference>
<dbReference type="PANTHER" id="PTHR23426:SF65">
    <property type="entry name" value="FERREDOXIN-2, MITOCHONDRIAL"/>
    <property type="match status" value="1"/>
</dbReference>
<dbReference type="GO" id="GO:0140647">
    <property type="term" value="P:P450-containing electron transport chain"/>
    <property type="evidence" value="ECO:0007669"/>
    <property type="project" value="InterPro"/>
</dbReference>
<keyword evidence="9" id="KW-1185">Reference proteome</keyword>
<dbReference type="InterPro" id="IPR036010">
    <property type="entry name" value="2Fe-2S_ferredoxin-like_sf"/>
</dbReference>
<comment type="cofactor">
    <cofactor evidence="6">
        <name>[2Fe-2S] cluster</name>
        <dbReference type="ChEBI" id="CHEBI:190135"/>
    </cofactor>
</comment>
<dbReference type="InterPro" id="IPR001041">
    <property type="entry name" value="2Fe-2S_ferredoxin-type"/>
</dbReference>
<keyword evidence="5" id="KW-0411">Iron-sulfur</keyword>
<dbReference type="PROSITE" id="PS51085">
    <property type="entry name" value="2FE2S_FER_2"/>
    <property type="match status" value="1"/>
</dbReference>
<dbReference type="HOGENOM" id="CLU_082632_10_2_3"/>
<evidence type="ECO:0000313" key="9">
    <source>
        <dbReference type="Proteomes" id="UP000001420"/>
    </source>
</evidence>
<dbReference type="KEGG" id="pma:Pro_0356"/>
<dbReference type="EMBL" id="AE017126">
    <property type="protein sequence ID" value="AAP99402.1"/>
    <property type="molecule type" value="Genomic_DNA"/>
</dbReference>
<keyword evidence="3" id="KW-0479">Metal-binding</keyword>
<organism evidence="8 9">
    <name type="scientific">Prochlorococcus marinus (strain SARG / CCMP1375 / SS120)</name>
    <dbReference type="NCBI Taxonomy" id="167539"/>
    <lineage>
        <taxon>Bacteria</taxon>
        <taxon>Bacillati</taxon>
        <taxon>Cyanobacteriota</taxon>
        <taxon>Cyanophyceae</taxon>
        <taxon>Synechococcales</taxon>
        <taxon>Prochlorococcaceae</taxon>
        <taxon>Prochlorococcus</taxon>
    </lineage>
</organism>
<evidence type="ECO:0000256" key="1">
    <source>
        <dbReference type="ARBA" id="ARBA00010914"/>
    </source>
</evidence>
<comment type="similarity">
    <text evidence="1">Belongs to the adrenodoxin/putidaredoxin family.</text>
</comment>
<sequence length="130" mass="14398">MNCNFVVFRTMPIIRFVREGRDVKCQFGENLREVALREGLELYGFKGKLGNCGGYGQCITCYVSVAEGQQDSLSPITDIEQTKLRGRPGNWRLACQAVVKTSAIVLTKPQSPPANVESLMDEALSKDLPK</sequence>
<accession>Q7VDM0</accession>
<dbReference type="Pfam" id="PF00111">
    <property type="entry name" value="Fer2"/>
    <property type="match status" value="1"/>
</dbReference>
<dbReference type="InterPro" id="IPR012675">
    <property type="entry name" value="Beta-grasp_dom_sf"/>
</dbReference>
<dbReference type="PANTHER" id="PTHR23426">
    <property type="entry name" value="FERREDOXIN/ADRENODOXIN"/>
    <property type="match status" value="1"/>
</dbReference>
<name>Q7VDM0_PROMA</name>
<dbReference type="EnsemblBacteria" id="AAP99402">
    <property type="protein sequence ID" value="AAP99402"/>
    <property type="gene ID" value="Pro_0356"/>
</dbReference>
<evidence type="ECO:0000256" key="2">
    <source>
        <dbReference type="ARBA" id="ARBA00022714"/>
    </source>
</evidence>
<dbReference type="GO" id="GO:0051537">
    <property type="term" value="F:2 iron, 2 sulfur cluster binding"/>
    <property type="evidence" value="ECO:0007669"/>
    <property type="project" value="UniProtKB-KW"/>
</dbReference>
<evidence type="ECO:0000256" key="3">
    <source>
        <dbReference type="ARBA" id="ARBA00022723"/>
    </source>
</evidence>
<evidence type="ECO:0000256" key="6">
    <source>
        <dbReference type="ARBA" id="ARBA00034078"/>
    </source>
</evidence>
<keyword evidence="4" id="KW-0408">Iron</keyword>
<gene>
    <name evidence="8" type="primary">fdx</name>
    <name evidence="8" type="ordered locus">Pro_0356</name>
</gene>
<dbReference type="eggNOG" id="COG0633">
    <property type="taxonomic scope" value="Bacteria"/>
</dbReference>
<dbReference type="Gene3D" id="3.10.20.30">
    <property type="match status" value="1"/>
</dbReference>
<evidence type="ECO:0000256" key="5">
    <source>
        <dbReference type="ARBA" id="ARBA00023014"/>
    </source>
</evidence>
<evidence type="ECO:0000313" key="8">
    <source>
        <dbReference type="EMBL" id="AAP99402.1"/>
    </source>
</evidence>
<feature type="domain" description="2Fe-2S ferredoxin-type" evidence="7">
    <location>
        <begin position="12"/>
        <end position="111"/>
    </location>
</feature>
<dbReference type="GO" id="GO:0046872">
    <property type="term" value="F:metal ion binding"/>
    <property type="evidence" value="ECO:0007669"/>
    <property type="project" value="UniProtKB-KW"/>
</dbReference>
<dbReference type="STRING" id="167539.Pro_0356"/>
<dbReference type="OrthoDB" id="425218at2"/>
<dbReference type="AlphaFoldDB" id="Q7VDM0"/>
<dbReference type="Proteomes" id="UP000001420">
    <property type="component" value="Chromosome"/>
</dbReference>
<dbReference type="GO" id="GO:0009055">
    <property type="term" value="F:electron transfer activity"/>
    <property type="evidence" value="ECO:0007669"/>
    <property type="project" value="TreeGrafter"/>
</dbReference>
<dbReference type="SUPFAM" id="SSF54292">
    <property type="entry name" value="2Fe-2S ferredoxin-like"/>
    <property type="match status" value="1"/>
</dbReference>
<evidence type="ECO:0000256" key="4">
    <source>
        <dbReference type="ARBA" id="ARBA00023004"/>
    </source>
</evidence>
<reference evidence="8 9" key="1">
    <citation type="journal article" date="2003" name="Proc. Natl. Acad. Sci. U.S.A.">
        <title>Genome sequence of the cyanobacterium Prochlorococcus marinus SS120, a nearly minimal oxyphototrophic genome.</title>
        <authorList>
            <person name="Dufresne A."/>
            <person name="Salanoubat M."/>
            <person name="Partensky F."/>
            <person name="Artiguenave F."/>
            <person name="Axmann I.M."/>
            <person name="Barbe V."/>
            <person name="Duprat S."/>
            <person name="Galperin M.Y."/>
            <person name="Koonin E.V."/>
            <person name="Le Gall F."/>
            <person name="Makarova K.S."/>
            <person name="Ostrowski M."/>
            <person name="Oztas S."/>
            <person name="Robert C."/>
            <person name="Rogozin I.B."/>
            <person name="Scanlan D.J."/>
            <person name="Tandeau de Marsac N."/>
            <person name="Weissenbach J."/>
            <person name="Wincker P."/>
            <person name="Wolf Y.I."/>
            <person name="Hess W.R."/>
        </authorList>
    </citation>
    <scope>NUCLEOTIDE SEQUENCE [LARGE SCALE GENOMIC DNA]</scope>
    <source>
        <strain evidence="9">SARG / CCMP1375 / SS120</strain>
    </source>
</reference>
<evidence type="ECO:0000259" key="7">
    <source>
        <dbReference type="PROSITE" id="PS51085"/>
    </source>
</evidence>